<evidence type="ECO:0000256" key="12">
    <source>
        <dbReference type="RuleBase" id="RU003661"/>
    </source>
</evidence>
<dbReference type="InterPro" id="IPR001421">
    <property type="entry name" value="ATP8_metazoa"/>
</dbReference>
<sequence>MPQMAPLSWLTLMMFFIMLFLMLNIMNYFSFTHIIKPKKTSSISKFKINWKW</sequence>
<dbReference type="GO" id="GO:0031966">
    <property type="term" value="C:mitochondrial membrane"/>
    <property type="evidence" value="ECO:0007669"/>
    <property type="project" value="UniProtKB-SubCell"/>
</dbReference>
<evidence type="ECO:0000256" key="11">
    <source>
        <dbReference type="ARBA" id="ARBA00023136"/>
    </source>
</evidence>
<evidence type="ECO:0000256" key="1">
    <source>
        <dbReference type="ARBA" id="ARBA00004304"/>
    </source>
</evidence>
<evidence type="ECO:0000256" key="5">
    <source>
        <dbReference type="ARBA" id="ARBA00022547"/>
    </source>
</evidence>
<dbReference type="EMBL" id="MZ342785">
    <property type="protein sequence ID" value="QWZ46417.1"/>
    <property type="molecule type" value="Genomic_DNA"/>
</dbReference>
<geneLocation type="mitochondrion" evidence="14"/>
<evidence type="ECO:0000256" key="8">
    <source>
        <dbReference type="ARBA" id="ARBA00022989"/>
    </source>
</evidence>
<organism evidence="14">
    <name type="scientific">Stenomorpha consobrina</name>
    <dbReference type="NCBI Taxonomy" id="2841702"/>
    <lineage>
        <taxon>Eukaryota</taxon>
        <taxon>Metazoa</taxon>
        <taxon>Ecdysozoa</taxon>
        <taxon>Arthropoda</taxon>
        <taxon>Hexapoda</taxon>
        <taxon>Insecta</taxon>
        <taxon>Pterygota</taxon>
        <taxon>Neoptera</taxon>
        <taxon>Endopterygota</taxon>
        <taxon>Coleoptera</taxon>
        <taxon>Polyphaga</taxon>
        <taxon>Cucujiformia</taxon>
        <taxon>Tenebrionidae</taxon>
        <taxon>Pimeliinae</taxon>
        <taxon>Stenomorpha</taxon>
    </lineage>
</organism>
<evidence type="ECO:0000256" key="9">
    <source>
        <dbReference type="ARBA" id="ARBA00023065"/>
    </source>
</evidence>
<keyword evidence="7 12" id="KW-0375">Hydrogen ion transport</keyword>
<keyword evidence="6 12" id="KW-0812">Transmembrane</keyword>
<keyword evidence="10 12" id="KW-0496">Mitochondrion</keyword>
<dbReference type="GO" id="GO:0015078">
    <property type="term" value="F:proton transmembrane transporter activity"/>
    <property type="evidence" value="ECO:0007669"/>
    <property type="project" value="InterPro"/>
</dbReference>
<feature type="transmembrane region" description="Helical" evidence="13">
    <location>
        <begin position="6"/>
        <end position="29"/>
    </location>
</feature>
<dbReference type="GO" id="GO:0045259">
    <property type="term" value="C:proton-transporting ATP synthase complex"/>
    <property type="evidence" value="ECO:0007669"/>
    <property type="project" value="UniProtKB-KW"/>
</dbReference>
<comment type="subcellular location">
    <subcellularLocation>
        <location evidence="1 12">Mitochondrion membrane</location>
        <topology evidence="1 12">Single-pass membrane protein</topology>
    </subcellularLocation>
</comment>
<evidence type="ECO:0000256" key="7">
    <source>
        <dbReference type="ARBA" id="ARBA00022781"/>
    </source>
</evidence>
<keyword evidence="11 13" id="KW-0472">Membrane</keyword>
<dbReference type="GO" id="GO:0015986">
    <property type="term" value="P:proton motive force-driven ATP synthesis"/>
    <property type="evidence" value="ECO:0007669"/>
    <property type="project" value="InterPro"/>
</dbReference>
<evidence type="ECO:0000256" key="2">
    <source>
        <dbReference type="ARBA" id="ARBA00008892"/>
    </source>
</evidence>
<name>A0A8F3JBM1_9CUCU</name>
<dbReference type="AlphaFoldDB" id="A0A8F3JBM1"/>
<reference evidence="14" key="1">
    <citation type="journal article" date="2021" name="Sci. Rep.">
        <title>Recovery and analysis of ancient beetle DNA from subfossil packrat middens using high-throughput sequencing.</title>
        <authorList>
            <person name="Smith A.D."/>
            <person name="Kaminski M.J."/>
            <person name="Kanda K."/>
            <person name="Sweet A.D."/>
            <person name="Betancourt J.L."/>
            <person name="Holmgren C.A."/>
            <person name="Hempel E."/>
            <person name="Alberti F."/>
            <person name="Hofreiter M."/>
        </authorList>
    </citation>
    <scope>NUCLEOTIDE SEQUENCE</scope>
</reference>
<dbReference type="Pfam" id="PF00895">
    <property type="entry name" value="ATP-synt_8"/>
    <property type="match status" value="1"/>
</dbReference>
<evidence type="ECO:0000256" key="4">
    <source>
        <dbReference type="ARBA" id="ARBA00022448"/>
    </source>
</evidence>
<gene>
    <name evidence="14" type="primary">atp8</name>
</gene>
<keyword evidence="4 12" id="KW-0813">Transport</keyword>
<evidence type="ECO:0000256" key="10">
    <source>
        <dbReference type="ARBA" id="ARBA00023128"/>
    </source>
</evidence>
<comment type="similarity">
    <text evidence="2 12">Belongs to the ATPase protein 8 family.</text>
</comment>
<comment type="subunit">
    <text evidence="3">F-type ATPases have 2 components, CF(1) - the catalytic core - and CF(0) - the membrane proton channel.</text>
</comment>
<keyword evidence="8 13" id="KW-1133">Transmembrane helix</keyword>
<evidence type="ECO:0000313" key="14">
    <source>
        <dbReference type="EMBL" id="QWZ46417.1"/>
    </source>
</evidence>
<protein>
    <recommendedName>
        <fullName evidence="12">ATP synthase complex subunit 8</fullName>
    </recommendedName>
</protein>
<evidence type="ECO:0000256" key="3">
    <source>
        <dbReference type="ARBA" id="ARBA00011291"/>
    </source>
</evidence>
<keyword evidence="5 12" id="KW-0138">CF(0)</keyword>
<evidence type="ECO:0000256" key="13">
    <source>
        <dbReference type="SAM" id="Phobius"/>
    </source>
</evidence>
<evidence type="ECO:0000256" key="6">
    <source>
        <dbReference type="ARBA" id="ARBA00022692"/>
    </source>
</evidence>
<keyword evidence="9 12" id="KW-0406">Ion transport</keyword>
<proteinExistence type="inferred from homology"/>
<accession>A0A8F3JBM1</accession>